<evidence type="ECO:0000313" key="2">
    <source>
        <dbReference type="EMBL" id="SDQ43449.1"/>
    </source>
</evidence>
<evidence type="ECO:0000313" key="3">
    <source>
        <dbReference type="Proteomes" id="UP000183471"/>
    </source>
</evidence>
<proteinExistence type="predicted"/>
<accession>A0ABY0TDE1</accession>
<keyword evidence="3" id="KW-1185">Reference proteome</keyword>
<reference evidence="2 3" key="1">
    <citation type="submission" date="2016-10" db="EMBL/GenBank/DDBJ databases">
        <authorList>
            <person name="Varghese N."/>
            <person name="Submissions S."/>
        </authorList>
    </citation>
    <scope>NUCLEOTIDE SEQUENCE [LARGE SCALE GENOMIC DNA]</scope>
    <source>
        <strain evidence="2 3">Nl1</strain>
    </source>
</reference>
<dbReference type="Gene3D" id="3.40.630.30">
    <property type="match status" value="1"/>
</dbReference>
<organism evidence="2 3">
    <name type="scientific">Nitrosospira multiformis</name>
    <dbReference type="NCBI Taxonomy" id="1231"/>
    <lineage>
        <taxon>Bacteria</taxon>
        <taxon>Pseudomonadati</taxon>
        <taxon>Pseudomonadota</taxon>
        <taxon>Betaproteobacteria</taxon>
        <taxon>Nitrosomonadales</taxon>
        <taxon>Nitrosomonadaceae</taxon>
        <taxon>Nitrosospira</taxon>
    </lineage>
</organism>
<dbReference type="Pfam" id="PF21926">
    <property type="entry name" value="FeeM"/>
    <property type="match status" value="1"/>
</dbReference>
<dbReference type="Proteomes" id="UP000183471">
    <property type="component" value="Unassembled WGS sequence"/>
</dbReference>
<sequence length="260" mass="29926">MQLNTKEYPYPNRSHFPARVNENYPAPHPLSIDWLLDETPDEEFVLKRSGYNIRLVDTPRQRIRAGMLIERMYSWRGYHTDTAAAAMPGNINRLTLEASSEHQIFGTLTLGMDSEEGLLADELYAREINSFRGKGKKVCELSKLAIDSEYSSKEMLASLFHLAYIFGRNIHKATDLFIEVNPRHAGFYKRMLGLHQIGEERTCRRVQAPAVLMHLELGYVDTQIASLAGSYKSGERSLYPYFFSRHEEAGLARRLQWHNN</sequence>
<dbReference type="SUPFAM" id="SSF55729">
    <property type="entry name" value="Acyl-CoA N-acyltransferases (Nat)"/>
    <property type="match status" value="1"/>
</dbReference>
<dbReference type="InterPro" id="IPR016181">
    <property type="entry name" value="Acyl_CoA_acyltransferase"/>
</dbReference>
<dbReference type="RefSeq" id="WP_218124307.1">
    <property type="nucleotide sequence ID" value="NZ_FNKY01000001.1"/>
</dbReference>
<evidence type="ECO:0000259" key="1">
    <source>
        <dbReference type="Pfam" id="PF21926"/>
    </source>
</evidence>
<dbReference type="InterPro" id="IPR054597">
    <property type="entry name" value="FeeM_cat"/>
</dbReference>
<dbReference type="EMBL" id="FNKY01000001">
    <property type="protein sequence ID" value="SDQ43449.1"/>
    <property type="molecule type" value="Genomic_DNA"/>
</dbReference>
<comment type="caution">
    <text evidence="2">The sequence shown here is derived from an EMBL/GenBank/DDBJ whole genome shotgun (WGS) entry which is preliminary data.</text>
</comment>
<feature type="domain" description="N-acyl amino acid synthase FeeM catalytic core" evidence="1">
    <location>
        <begin position="65"/>
        <end position="216"/>
    </location>
</feature>
<protein>
    <recommendedName>
        <fullName evidence="1">N-acyl amino acid synthase FeeM catalytic core domain-containing protein</fullName>
    </recommendedName>
</protein>
<name>A0ABY0TDE1_9PROT</name>
<gene>
    <name evidence="2" type="ORF">SAMN05216402_0836</name>
</gene>